<keyword evidence="2" id="KW-0677">Repeat</keyword>
<sequence>MASYFGYTVAVSDINNDGMDDILVGAPLFMEREFESNPKEVGQVYLYLQEAALYFKEAQTLSGTEVFGRFGNSIAPLGDLNQDGYKDIAIGAPFAGEDRRGRVFIYNGARNGLNPNPSQILSGLWASQSMPAGFGFTLRGDSDIDKNDYP</sequence>
<dbReference type="InterPro" id="IPR000413">
    <property type="entry name" value="Integrin_alpha"/>
</dbReference>
<feature type="non-terminal residue" evidence="7">
    <location>
        <position position="150"/>
    </location>
</feature>
<dbReference type="KEGG" id="pbi:103056530"/>
<gene>
    <name evidence="7" type="primary">LOC103056530</name>
</gene>
<dbReference type="GO" id="GO:0007229">
    <property type="term" value="P:integrin-mediated signaling pathway"/>
    <property type="evidence" value="ECO:0007669"/>
    <property type="project" value="UniProtKB-KW"/>
</dbReference>
<dbReference type="GO" id="GO:0008305">
    <property type="term" value="C:integrin complex"/>
    <property type="evidence" value="ECO:0007669"/>
    <property type="project" value="InterPro"/>
</dbReference>
<feature type="repeat" description="FG-GAP" evidence="4">
    <location>
        <begin position="1"/>
        <end position="56"/>
    </location>
</feature>
<dbReference type="PANTHER" id="PTHR23220">
    <property type="entry name" value="INTEGRIN ALPHA"/>
    <property type="match status" value="1"/>
</dbReference>
<evidence type="ECO:0000256" key="2">
    <source>
        <dbReference type="ARBA" id="ARBA00022737"/>
    </source>
</evidence>
<evidence type="ECO:0000256" key="1">
    <source>
        <dbReference type="ARBA" id="ARBA00022729"/>
    </source>
</evidence>
<dbReference type="PROSITE" id="PS51470">
    <property type="entry name" value="FG_GAP"/>
    <property type="match status" value="2"/>
</dbReference>
<dbReference type="GeneID" id="103056530"/>
<evidence type="ECO:0000313" key="7">
    <source>
        <dbReference type="RefSeq" id="XP_007444235.1"/>
    </source>
</evidence>
<proteinExistence type="inferred from homology"/>
<evidence type="ECO:0000256" key="3">
    <source>
        <dbReference type="ARBA" id="ARBA00023180"/>
    </source>
</evidence>
<dbReference type="OrthoDB" id="5317514at2759"/>
<evidence type="ECO:0000256" key="4">
    <source>
        <dbReference type="PROSITE-ProRule" id="PRU00803"/>
    </source>
</evidence>
<dbReference type="PANTHER" id="PTHR23220:SF5">
    <property type="entry name" value="INTEGRIN ALPHA-8"/>
    <property type="match status" value="1"/>
</dbReference>
<dbReference type="Gene3D" id="2.130.10.130">
    <property type="entry name" value="Integrin alpha, N-terminal"/>
    <property type="match status" value="1"/>
</dbReference>
<protein>
    <submittedName>
        <fullName evidence="7">Integrin alpha-8-like</fullName>
    </submittedName>
</protein>
<dbReference type="InterPro" id="IPR028994">
    <property type="entry name" value="Integrin_alpha_N"/>
</dbReference>
<reference evidence="7" key="1">
    <citation type="submission" date="2025-08" db="UniProtKB">
        <authorList>
            <consortium name="RefSeq"/>
        </authorList>
    </citation>
    <scope>IDENTIFICATION</scope>
    <source>
        <tissue evidence="7">Liver</tissue>
    </source>
</reference>
<dbReference type="AlphaFoldDB" id="A0A9F2RDZ9"/>
<dbReference type="GO" id="GO:0098609">
    <property type="term" value="P:cell-cell adhesion"/>
    <property type="evidence" value="ECO:0007669"/>
    <property type="project" value="TreeGrafter"/>
</dbReference>
<dbReference type="SUPFAM" id="SSF69318">
    <property type="entry name" value="Integrin alpha N-terminal domain"/>
    <property type="match status" value="1"/>
</dbReference>
<organism evidence="6 7">
    <name type="scientific">Python bivittatus</name>
    <name type="common">Burmese python</name>
    <name type="synonym">Python molurus bivittatus</name>
    <dbReference type="NCBI Taxonomy" id="176946"/>
    <lineage>
        <taxon>Eukaryota</taxon>
        <taxon>Metazoa</taxon>
        <taxon>Chordata</taxon>
        <taxon>Craniata</taxon>
        <taxon>Vertebrata</taxon>
        <taxon>Euteleostomi</taxon>
        <taxon>Lepidosauria</taxon>
        <taxon>Squamata</taxon>
        <taxon>Bifurcata</taxon>
        <taxon>Unidentata</taxon>
        <taxon>Episquamata</taxon>
        <taxon>Toxicofera</taxon>
        <taxon>Serpentes</taxon>
        <taxon>Henophidia</taxon>
        <taxon>Pythonidae</taxon>
        <taxon>Python</taxon>
    </lineage>
</organism>
<feature type="repeat" description="FG-GAP" evidence="4">
    <location>
        <begin position="57"/>
        <end position="115"/>
    </location>
</feature>
<dbReference type="PRINTS" id="PR01185">
    <property type="entry name" value="INTEGRINA"/>
</dbReference>
<accession>A0A9F2RDZ9</accession>
<keyword evidence="5" id="KW-0130">Cell adhesion</keyword>
<dbReference type="SMART" id="SM00191">
    <property type="entry name" value="Int_alpha"/>
    <property type="match status" value="2"/>
</dbReference>
<dbReference type="GO" id="GO:0033627">
    <property type="term" value="P:cell adhesion mediated by integrin"/>
    <property type="evidence" value="ECO:0007669"/>
    <property type="project" value="TreeGrafter"/>
</dbReference>
<dbReference type="GO" id="GO:0009897">
    <property type="term" value="C:external side of plasma membrane"/>
    <property type="evidence" value="ECO:0007669"/>
    <property type="project" value="TreeGrafter"/>
</dbReference>
<dbReference type="Proteomes" id="UP000695026">
    <property type="component" value="Unplaced"/>
</dbReference>
<evidence type="ECO:0000313" key="6">
    <source>
        <dbReference type="Proteomes" id="UP000695026"/>
    </source>
</evidence>
<keyword evidence="6" id="KW-1185">Reference proteome</keyword>
<evidence type="ECO:0000256" key="5">
    <source>
        <dbReference type="RuleBase" id="RU003762"/>
    </source>
</evidence>
<keyword evidence="1" id="KW-0732">Signal</keyword>
<dbReference type="InterPro" id="IPR013519">
    <property type="entry name" value="Int_alpha_beta-p"/>
</dbReference>
<keyword evidence="3" id="KW-0325">Glycoprotein</keyword>
<keyword evidence="5" id="KW-0401">Integrin</keyword>
<dbReference type="InterPro" id="IPR013517">
    <property type="entry name" value="FG-GAP"/>
</dbReference>
<dbReference type="RefSeq" id="XP_007444235.1">
    <property type="nucleotide sequence ID" value="XM_007444173.2"/>
</dbReference>
<comment type="similarity">
    <text evidence="5">Belongs to the integrin alpha chain family.</text>
</comment>
<keyword evidence="5" id="KW-0675">Receptor</keyword>
<dbReference type="GO" id="GO:0007160">
    <property type="term" value="P:cell-matrix adhesion"/>
    <property type="evidence" value="ECO:0007669"/>
    <property type="project" value="TreeGrafter"/>
</dbReference>
<name>A0A9F2RDZ9_PYTBI</name>
<dbReference type="GO" id="GO:0005178">
    <property type="term" value="F:integrin binding"/>
    <property type="evidence" value="ECO:0007669"/>
    <property type="project" value="TreeGrafter"/>
</dbReference>
<dbReference type="Pfam" id="PF01839">
    <property type="entry name" value="FG-GAP"/>
    <property type="match status" value="2"/>
</dbReference>
<comment type="subcellular location">
    <subcellularLocation>
        <location evidence="5">Membrane</location>
        <topology evidence="5">Single-pass type I membrane protein</topology>
    </subcellularLocation>
</comment>
<dbReference type="OMA" id="MFMERES"/>